<organism evidence="3 4">
    <name type="scientific">Marinomonas foliarum</name>
    <dbReference type="NCBI Taxonomy" id="491950"/>
    <lineage>
        <taxon>Bacteria</taxon>
        <taxon>Pseudomonadati</taxon>
        <taxon>Pseudomonadota</taxon>
        <taxon>Gammaproteobacteria</taxon>
        <taxon>Oceanospirillales</taxon>
        <taxon>Oceanospirillaceae</taxon>
        <taxon>Marinomonas</taxon>
    </lineage>
</organism>
<dbReference type="PANTHER" id="PTHR34580:SF1">
    <property type="entry name" value="PROTEIN PAFC"/>
    <property type="match status" value="1"/>
</dbReference>
<keyword evidence="3" id="KW-0238">DNA-binding</keyword>
<dbReference type="Pfam" id="PF25583">
    <property type="entry name" value="WCX"/>
    <property type="match status" value="1"/>
</dbReference>
<dbReference type="PROSITE" id="PS52050">
    <property type="entry name" value="WYL"/>
    <property type="match status" value="1"/>
</dbReference>
<protein>
    <submittedName>
        <fullName evidence="3">Putative DNA-binding transcriptional regulator YafY</fullName>
    </submittedName>
</protein>
<evidence type="ECO:0000313" key="4">
    <source>
        <dbReference type="Proteomes" id="UP000253506"/>
    </source>
</evidence>
<evidence type="ECO:0000259" key="2">
    <source>
        <dbReference type="Pfam" id="PF25583"/>
    </source>
</evidence>
<evidence type="ECO:0000259" key="1">
    <source>
        <dbReference type="Pfam" id="PF13280"/>
    </source>
</evidence>
<dbReference type="InterPro" id="IPR057727">
    <property type="entry name" value="WCX_dom"/>
</dbReference>
<dbReference type="InterPro" id="IPR051534">
    <property type="entry name" value="CBASS_pafABC_assoc_protein"/>
</dbReference>
<dbReference type="InterPro" id="IPR026881">
    <property type="entry name" value="WYL_dom"/>
</dbReference>
<reference evidence="3 4" key="1">
    <citation type="submission" date="2018-07" db="EMBL/GenBank/DDBJ databases">
        <title>Genomic Encyclopedia of Type Strains, Phase III (KMG-III): the genomes of soil and plant-associated and newly described type strains.</title>
        <authorList>
            <person name="Whitman W."/>
        </authorList>
    </citation>
    <scope>NUCLEOTIDE SEQUENCE [LARGE SCALE GENOMIC DNA]</scope>
    <source>
        <strain evidence="3 4">CECT 7731</strain>
    </source>
</reference>
<evidence type="ECO:0000313" key="3">
    <source>
        <dbReference type="EMBL" id="RCW91037.1"/>
    </source>
</evidence>
<proteinExistence type="predicted"/>
<sequence>MATKQDTLFRTFAMLRTIPKEPRYKATSTIHAALEEKGFKVSLRTVQRDLNAMTSHLPLYCKEGDGEYRWSLSASFNDSKVGLDTPTALTLVLAHEYLSGLLPQIVVDQITSQFQAAQQYLNALPSNHYSGWANRIKALPSGKTLIPAKIKQGIWEAVSESVLEEYAIDVIYLSRTRNELKEYILHPQGIVVRHSVSYLLATVKDYDEVRQFALHRIQKAERSDKPYRHLEGFSLSTYIDQGGFSYRQSSDIKKLQAKVTSEIAWLLSETPISKDQELSEAEEGWYWLNASVANDQQTLWWIQGYGAAIDVLKPVEWRDHIHSQAKKLLGLDFEVSPRI</sequence>
<dbReference type="PANTHER" id="PTHR34580">
    <property type="match status" value="1"/>
</dbReference>
<comment type="caution">
    <text evidence="3">The sequence shown here is derived from an EMBL/GenBank/DDBJ whole genome shotgun (WGS) entry which is preliminary data.</text>
</comment>
<dbReference type="EMBL" id="QPJQ01000064">
    <property type="protein sequence ID" value="RCW91037.1"/>
    <property type="molecule type" value="Genomic_DNA"/>
</dbReference>
<gene>
    <name evidence="3" type="ORF">DFP77_1644</name>
</gene>
<dbReference type="Proteomes" id="UP000253506">
    <property type="component" value="Unassembled WGS sequence"/>
</dbReference>
<feature type="domain" description="WYL" evidence="1">
    <location>
        <begin position="155"/>
        <end position="221"/>
    </location>
</feature>
<feature type="domain" description="WCX" evidence="2">
    <location>
        <begin position="257"/>
        <end position="329"/>
    </location>
</feature>
<dbReference type="AlphaFoldDB" id="A0A368ZFP9"/>
<dbReference type="GO" id="GO:0003677">
    <property type="term" value="F:DNA binding"/>
    <property type="evidence" value="ECO:0007669"/>
    <property type="project" value="UniProtKB-KW"/>
</dbReference>
<name>A0A368ZFP9_9GAMM</name>
<dbReference type="RefSeq" id="WP_114413775.1">
    <property type="nucleotide sequence ID" value="NZ_QPJQ01000064.1"/>
</dbReference>
<dbReference type="Pfam" id="PF13280">
    <property type="entry name" value="WYL"/>
    <property type="match status" value="1"/>
</dbReference>
<accession>A0A368ZFP9</accession>
<dbReference type="OrthoDB" id="8595817at2"/>